<feature type="transmembrane region" description="Helical" evidence="1">
    <location>
        <begin position="381"/>
        <end position="406"/>
    </location>
</feature>
<evidence type="ECO:0000313" key="2">
    <source>
        <dbReference type="EMBL" id="PXX77373.1"/>
    </source>
</evidence>
<dbReference type="Proteomes" id="UP000247612">
    <property type="component" value="Unassembled WGS sequence"/>
</dbReference>
<dbReference type="Pfam" id="PF16962">
    <property type="entry name" value="ABC_export"/>
    <property type="match status" value="1"/>
</dbReference>
<keyword evidence="3" id="KW-1185">Reference proteome</keyword>
<feature type="transmembrane region" description="Helical" evidence="1">
    <location>
        <begin position="477"/>
        <end position="496"/>
    </location>
</feature>
<evidence type="ECO:0000256" key="1">
    <source>
        <dbReference type="SAM" id="Phobius"/>
    </source>
</evidence>
<proteinExistence type="predicted"/>
<feature type="transmembrane region" description="Helical" evidence="1">
    <location>
        <begin position="168"/>
        <end position="187"/>
    </location>
</feature>
<feature type="transmembrane region" description="Helical" evidence="1">
    <location>
        <begin position="232"/>
        <end position="252"/>
    </location>
</feature>
<evidence type="ECO:0000313" key="3">
    <source>
        <dbReference type="Proteomes" id="UP000247612"/>
    </source>
</evidence>
<dbReference type="EMBL" id="QJKH01000011">
    <property type="protein sequence ID" value="PXX77373.1"/>
    <property type="molecule type" value="Genomic_DNA"/>
</dbReference>
<dbReference type="STRING" id="1034346.GCA_000313565_03289"/>
<name>A0A318KW08_9FIRM</name>
<protein>
    <submittedName>
        <fullName evidence="2">Putative ABC exporter</fullName>
    </submittedName>
</protein>
<dbReference type="InterPro" id="IPR031584">
    <property type="entry name" value="Put_ABC_export"/>
</dbReference>
<sequence length="511" mass="58388">MSIICKLQWIKLKATIRHLFSKPSSAILTILLSSFYILLIYMSVSLKTNAQPADPNVSAMIVVGMSAFLIISQLASKRQLLMKETDAYMMFTGPFTKRQIMSFIAMTTLLQSLMLALYPMYFLVAFIMNTTLPFLLFTYLYCFVFFMFFMLLVDILHILEIRSAKNKWIRKFILIAFIAFLVLLYLVNLFEVGFDFGRAMTTFIRNPLIHFVPLFGWMKLALTSFLTGNMTFVLLAFLLTLACMLIAFIYFINIKDDFCEKAYDEAVNFTQNYARLKRGERIVDKVKINDDQPAHFRPGAFAILSKNLLIMKRSKNLFPLQSVIMVLIFFVMSLFMGMGSAYFLSMSFMCVFFIMNDFSLEAEIKNYQIYLIPDSSFKKGIACALPYLVKALMIILLIMLFCLFGFKMKLLEIMPVALNLLGVSLTMISGTMISYRIMKSRNNAAVEQMLRMLLLLMMLIPSGILAGIAAFAFDFNLVLITVLPFVFNLVFALLLLKSASSIFNGTDLLSD</sequence>
<dbReference type="AlphaFoldDB" id="A0A318KW08"/>
<keyword evidence="1" id="KW-1133">Transmembrane helix</keyword>
<dbReference type="RefSeq" id="WP_022939568.1">
    <property type="nucleotide sequence ID" value="NZ_CABKRQ010000010.1"/>
</dbReference>
<keyword evidence="1" id="KW-0812">Transmembrane</keyword>
<organism evidence="2 3">
    <name type="scientific">Dielma fastidiosa</name>
    <dbReference type="NCBI Taxonomy" id="1034346"/>
    <lineage>
        <taxon>Bacteria</taxon>
        <taxon>Bacillati</taxon>
        <taxon>Bacillota</taxon>
        <taxon>Erysipelotrichia</taxon>
        <taxon>Erysipelotrichales</taxon>
        <taxon>Erysipelotrichaceae</taxon>
        <taxon>Dielma</taxon>
    </lineage>
</organism>
<gene>
    <name evidence="2" type="ORF">DES51_111125</name>
</gene>
<accession>A0A318KW08</accession>
<feature type="transmembrane region" description="Helical" evidence="1">
    <location>
        <begin position="26"/>
        <end position="44"/>
    </location>
</feature>
<feature type="transmembrane region" description="Helical" evidence="1">
    <location>
        <begin position="56"/>
        <end position="75"/>
    </location>
</feature>
<keyword evidence="1" id="KW-0472">Membrane</keyword>
<comment type="caution">
    <text evidence="2">The sequence shown here is derived from an EMBL/GenBank/DDBJ whole genome shotgun (WGS) entry which is preliminary data.</text>
</comment>
<reference evidence="2 3" key="1">
    <citation type="submission" date="2018-05" db="EMBL/GenBank/DDBJ databases">
        <title>Genomic Encyclopedia of Type Strains, Phase IV (KMG-IV): sequencing the most valuable type-strain genomes for metagenomic binning, comparative biology and taxonomic classification.</title>
        <authorList>
            <person name="Goeker M."/>
        </authorList>
    </citation>
    <scope>NUCLEOTIDE SEQUENCE [LARGE SCALE GENOMIC DNA]</scope>
    <source>
        <strain evidence="2 3">JC118</strain>
    </source>
</reference>
<feature type="transmembrane region" description="Helical" evidence="1">
    <location>
        <begin position="134"/>
        <end position="156"/>
    </location>
</feature>
<feature type="transmembrane region" description="Helical" evidence="1">
    <location>
        <begin position="450"/>
        <end position="471"/>
    </location>
</feature>
<feature type="transmembrane region" description="Helical" evidence="1">
    <location>
        <begin position="100"/>
        <end position="128"/>
    </location>
</feature>
<dbReference type="OrthoDB" id="816862at2"/>
<feature type="transmembrane region" description="Helical" evidence="1">
    <location>
        <begin position="316"/>
        <end position="335"/>
    </location>
</feature>
<feature type="transmembrane region" description="Helical" evidence="1">
    <location>
        <begin position="418"/>
        <end position="438"/>
    </location>
</feature>